<feature type="compositionally biased region" description="Low complexity" evidence="1">
    <location>
        <begin position="7"/>
        <end position="18"/>
    </location>
</feature>
<evidence type="ECO:0000313" key="3">
    <source>
        <dbReference type="Proteomes" id="UP000626109"/>
    </source>
</evidence>
<feature type="compositionally biased region" description="Low complexity" evidence="1">
    <location>
        <begin position="388"/>
        <end position="398"/>
    </location>
</feature>
<dbReference type="EMBL" id="CAJNNW010015681">
    <property type="protein sequence ID" value="CAE8658007.1"/>
    <property type="molecule type" value="Genomic_DNA"/>
</dbReference>
<evidence type="ECO:0008006" key="4">
    <source>
        <dbReference type="Google" id="ProtNLM"/>
    </source>
</evidence>
<organism evidence="2 3">
    <name type="scientific">Polarella glacialis</name>
    <name type="common">Dinoflagellate</name>
    <dbReference type="NCBI Taxonomy" id="89957"/>
    <lineage>
        <taxon>Eukaryota</taxon>
        <taxon>Sar</taxon>
        <taxon>Alveolata</taxon>
        <taxon>Dinophyceae</taxon>
        <taxon>Suessiales</taxon>
        <taxon>Suessiaceae</taxon>
        <taxon>Polarella</taxon>
    </lineage>
</organism>
<dbReference type="SUPFAM" id="SSF51197">
    <property type="entry name" value="Clavaminate synthase-like"/>
    <property type="match status" value="1"/>
</dbReference>
<accession>A0A813IZC9</accession>
<gene>
    <name evidence="2" type="ORF">PGLA2088_LOCUS13188</name>
</gene>
<dbReference type="Proteomes" id="UP000626109">
    <property type="component" value="Unassembled WGS sequence"/>
</dbReference>
<sequence length="398" mass="42623">MTTAMASSSDSDGSSSSSELEVLRPGTLGYCRLVVRGVVLATQVRVVDAGAHQTVVAAPLACAIAASGSWAQPHELAALKSFQCACTESSLACDVVFYGVDTLAVGVDELPEAVAFRTASGKGCRPKTQSLLALYYGTANENFERIETTTTSSGCEGLLRCYHEVRIAECSTPFLSNSIILVPDFLSKAECLMLREAAERHLDLWSGELEGELPSGYPPAGGDSGLERLRIRNLGLMAEELSEVIVKDRVLSFFEKELPHVAQQLFGEQTGLREKNFSYSPGEPAVNKYTSGGEFKVHQDYFTITINILLSEPDAFVGGGTAFWPQHRAKDSNLAEARTSIILWRMLSCCGRGRARGSFSTARCSTLVGPCRPASGTSTSPVSTWGEAAATTTMTTTD</sequence>
<evidence type="ECO:0000313" key="2">
    <source>
        <dbReference type="EMBL" id="CAE8658007.1"/>
    </source>
</evidence>
<proteinExistence type="predicted"/>
<name>A0A813IZC9_POLGL</name>
<evidence type="ECO:0000256" key="1">
    <source>
        <dbReference type="SAM" id="MobiDB-lite"/>
    </source>
</evidence>
<feature type="region of interest" description="Disordered" evidence="1">
    <location>
        <begin position="1"/>
        <end position="20"/>
    </location>
</feature>
<reference evidence="2" key="1">
    <citation type="submission" date="2021-02" db="EMBL/GenBank/DDBJ databases">
        <authorList>
            <person name="Dougan E. K."/>
            <person name="Rhodes N."/>
            <person name="Thang M."/>
            <person name="Chan C."/>
        </authorList>
    </citation>
    <scope>NUCLEOTIDE SEQUENCE</scope>
</reference>
<dbReference type="Gene3D" id="2.60.120.620">
    <property type="entry name" value="q2cbj1_9rhob like domain"/>
    <property type="match status" value="1"/>
</dbReference>
<protein>
    <recommendedName>
        <fullName evidence="4">Prolyl 4-hydroxylase alpha subunit domain-containing protein</fullName>
    </recommendedName>
</protein>
<feature type="region of interest" description="Disordered" evidence="1">
    <location>
        <begin position="374"/>
        <end position="398"/>
    </location>
</feature>
<comment type="caution">
    <text evidence="2">The sequence shown here is derived from an EMBL/GenBank/DDBJ whole genome shotgun (WGS) entry which is preliminary data.</text>
</comment>
<dbReference type="AlphaFoldDB" id="A0A813IZC9"/>